<evidence type="ECO:0000256" key="1">
    <source>
        <dbReference type="ARBA" id="ARBA00022679"/>
    </source>
</evidence>
<dbReference type="InterPro" id="IPR002123">
    <property type="entry name" value="Plipid/glycerol_acylTrfase"/>
</dbReference>
<evidence type="ECO:0000259" key="3">
    <source>
        <dbReference type="SMART" id="SM00563"/>
    </source>
</evidence>
<dbReference type="SUPFAM" id="SSF69593">
    <property type="entry name" value="Glycerol-3-phosphate (1)-acyltransferase"/>
    <property type="match status" value="1"/>
</dbReference>
<keyword evidence="5" id="KW-1185">Reference proteome</keyword>
<evidence type="ECO:0000256" key="2">
    <source>
        <dbReference type="ARBA" id="ARBA00023315"/>
    </source>
</evidence>
<gene>
    <name evidence="4" type="ORF">OKJ99_02730</name>
</gene>
<keyword evidence="2 4" id="KW-0012">Acyltransferase</keyword>
<protein>
    <submittedName>
        <fullName evidence="4">1-acyl-sn-glycerol-3-phosphate acyltransferase</fullName>
    </submittedName>
</protein>
<dbReference type="PANTHER" id="PTHR10434:SF11">
    <property type="entry name" value="1-ACYL-SN-GLYCEROL-3-PHOSPHATE ACYLTRANSFERASE"/>
    <property type="match status" value="1"/>
</dbReference>
<dbReference type="PANTHER" id="PTHR10434">
    <property type="entry name" value="1-ACYL-SN-GLYCEROL-3-PHOSPHATE ACYLTRANSFERASE"/>
    <property type="match status" value="1"/>
</dbReference>
<feature type="domain" description="Phospholipid/glycerol acyltransferase" evidence="3">
    <location>
        <begin position="36"/>
        <end position="152"/>
    </location>
</feature>
<dbReference type="SMART" id="SM00563">
    <property type="entry name" value="PlsC"/>
    <property type="match status" value="1"/>
</dbReference>
<reference evidence="4 5" key="1">
    <citation type="submission" date="2022-10" db="EMBL/GenBank/DDBJ databases">
        <authorList>
            <person name="Xie J."/>
            <person name="Shen N."/>
        </authorList>
    </citation>
    <scope>NUCLEOTIDE SEQUENCE [LARGE SCALE GENOMIC DNA]</scope>
    <source>
        <strain evidence="4 5">YIM65594</strain>
    </source>
</reference>
<dbReference type="EMBL" id="JAOZYC010000005">
    <property type="protein sequence ID" value="MEB8336436.1"/>
    <property type="molecule type" value="Genomic_DNA"/>
</dbReference>
<keyword evidence="1" id="KW-0808">Transferase</keyword>
<proteinExistence type="predicted"/>
<name>A0ABU6F0J0_9ACTN</name>
<organism evidence="4 5">
    <name type="scientific">Streptomyces endophyticus</name>
    <dbReference type="NCBI Taxonomy" id="714166"/>
    <lineage>
        <taxon>Bacteria</taxon>
        <taxon>Bacillati</taxon>
        <taxon>Actinomycetota</taxon>
        <taxon>Actinomycetes</taxon>
        <taxon>Kitasatosporales</taxon>
        <taxon>Streptomycetaceae</taxon>
        <taxon>Streptomyces</taxon>
    </lineage>
</organism>
<evidence type="ECO:0000313" key="4">
    <source>
        <dbReference type="EMBL" id="MEB8336436.1"/>
    </source>
</evidence>
<sequence>MSNLETNVDDVLGWLADGYLRVETSGIEHIPATGPAILAANHSGAWGFDGFVLNKVLRRELTRPVHLYADELVFRLPALAAYARRHGVFGNDPTLGRDRLTRGDLVGVFPEGMDGVGKDFSLRYRLRPFHPGFAATAVLTGAPVLPVSIVGAEETFPKLGEIGALARRFGLPYFPVTTPLPLPAKWFVTVGEPIPAPAADPSYARRSAAARRLCDEAWVTVQEMVDRDRGRRRTPFW</sequence>
<dbReference type="Proteomes" id="UP001354931">
    <property type="component" value="Unassembled WGS sequence"/>
</dbReference>
<evidence type="ECO:0000313" key="5">
    <source>
        <dbReference type="Proteomes" id="UP001354931"/>
    </source>
</evidence>
<comment type="caution">
    <text evidence="4">The sequence shown here is derived from an EMBL/GenBank/DDBJ whole genome shotgun (WGS) entry which is preliminary data.</text>
</comment>
<dbReference type="GO" id="GO:0016746">
    <property type="term" value="F:acyltransferase activity"/>
    <property type="evidence" value="ECO:0007669"/>
    <property type="project" value="UniProtKB-KW"/>
</dbReference>
<dbReference type="RefSeq" id="WP_326014059.1">
    <property type="nucleotide sequence ID" value="NZ_JAOZYC010000005.1"/>
</dbReference>
<dbReference type="Pfam" id="PF01553">
    <property type="entry name" value="Acyltransferase"/>
    <property type="match status" value="1"/>
</dbReference>
<accession>A0ABU6F0J0</accession>